<dbReference type="SUPFAM" id="SSF48403">
    <property type="entry name" value="Ankyrin repeat"/>
    <property type="match status" value="1"/>
</dbReference>
<dbReference type="VEuPathDB" id="AmoebaDB:ACA1_339230"/>
<dbReference type="SMART" id="SM00248">
    <property type="entry name" value="ANK"/>
    <property type="match status" value="2"/>
</dbReference>
<dbReference type="PROSITE" id="PS50088">
    <property type="entry name" value="ANK_REPEAT"/>
    <property type="match status" value="2"/>
</dbReference>
<protein>
    <submittedName>
        <fullName evidence="4">Ankyrin repeat-containing protein</fullName>
    </submittedName>
</protein>
<evidence type="ECO:0000256" key="1">
    <source>
        <dbReference type="ARBA" id="ARBA00022737"/>
    </source>
</evidence>
<keyword evidence="2 3" id="KW-0040">ANK repeat</keyword>
<evidence type="ECO:0000313" key="5">
    <source>
        <dbReference type="Proteomes" id="UP000011083"/>
    </source>
</evidence>
<dbReference type="InterPro" id="IPR036770">
    <property type="entry name" value="Ankyrin_rpt-contain_sf"/>
</dbReference>
<dbReference type="PROSITE" id="PS50297">
    <property type="entry name" value="ANK_REP_REGION"/>
    <property type="match status" value="2"/>
</dbReference>
<evidence type="ECO:0000256" key="3">
    <source>
        <dbReference type="PROSITE-ProRule" id="PRU00023"/>
    </source>
</evidence>
<dbReference type="Proteomes" id="UP000011083">
    <property type="component" value="Unassembled WGS sequence"/>
</dbReference>
<proteinExistence type="predicted"/>
<gene>
    <name evidence="4" type="ORF">ACA1_339230</name>
</gene>
<reference evidence="4 5" key="1">
    <citation type="journal article" date="2013" name="Genome Biol.">
        <title>Genome of Acanthamoeba castellanii highlights extensive lateral gene transfer and early evolution of tyrosine kinase signaling.</title>
        <authorList>
            <person name="Clarke M."/>
            <person name="Lohan A.J."/>
            <person name="Liu B."/>
            <person name="Lagkouvardos I."/>
            <person name="Roy S."/>
            <person name="Zafar N."/>
            <person name="Bertelli C."/>
            <person name="Schilde C."/>
            <person name="Kianianmomeni A."/>
            <person name="Burglin T.R."/>
            <person name="Frech C."/>
            <person name="Turcotte B."/>
            <person name="Kopec K.O."/>
            <person name="Synnott J.M."/>
            <person name="Choo C."/>
            <person name="Paponov I."/>
            <person name="Finkler A."/>
            <person name="Soon Heng Tan C."/>
            <person name="Hutchins A.P."/>
            <person name="Weinmeier T."/>
            <person name="Rattei T."/>
            <person name="Chu J.S."/>
            <person name="Gimenez G."/>
            <person name="Irimia M."/>
            <person name="Rigden D.J."/>
            <person name="Fitzpatrick D.A."/>
            <person name="Lorenzo-Morales J."/>
            <person name="Bateman A."/>
            <person name="Chiu C.H."/>
            <person name="Tang P."/>
            <person name="Hegemann P."/>
            <person name="Fromm H."/>
            <person name="Raoult D."/>
            <person name="Greub G."/>
            <person name="Miranda-Saavedra D."/>
            <person name="Chen N."/>
            <person name="Nash P."/>
            <person name="Ginger M.L."/>
            <person name="Horn M."/>
            <person name="Schaap P."/>
            <person name="Caler L."/>
            <person name="Loftus B."/>
        </authorList>
    </citation>
    <scope>NUCLEOTIDE SEQUENCE [LARGE SCALE GENOMIC DNA]</scope>
    <source>
        <strain evidence="4 5">Neff</strain>
    </source>
</reference>
<dbReference type="GO" id="GO:0004842">
    <property type="term" value="F:ubiquitin-protein transferase activity"/>
    <property type="evidence" value="ECO:0007669"/>
    <property type="project" value="TreeGrafter"/>
</dbReference>
<organism evidence="4 5">
    <name type="scientific">Acanthamoeba castellanii (strain ATCC 30010 / Neff)</name>
    <dbReference type="NCBI Taxonomy" id="1257118"/>
    <lineage>
        <taxon>Eukaryota</taxon>
        <taxon>Amoebozoa</taxon>
        <taxon>Discosea</taxon>
        <taxon>Longamoebia</taxon>
        <taxon>Centramoebida</taxon>
        <taxon>Acanthamoebidae</taxon>
        <taxon>Acanthamoeba</taxon>
    </lineage>
</organism>
<dbReference type="RefSeq" id="XP_004351267.1">
    <property type="nucleotide sequence ID" value="XM_004351215.1"/>
</dbReference>
<dbReference type="Pfam" id="PF12796">
    <property type="entry name" value="Ank_2"/>
    <property type="match status" value="1"/>
</dbReference>
<evidence type="ECO:0000256" key="2">
    <source>
        <dbReference type="ARBA" id="ARBA00023043"/>
    </source>
</evidence>
<dbReference type="KEGG" id="acan:ACA1_339230"/>
<dbReference type="STRING" id="1257118.L8HBZ6"/>
<dbReference type="EMBL" id="KB007871">
    <property type="protein sequence ID" value="ELR22710.1"/>
    <property type="molecule type" value="Genomic_DNA"/>
</dbReference>
<feature type="non-terminal residue" evidence="4">
    <location>
        <position position="1"/>
    </location>
</feature>
<dbReference type="OMA" id="LERCPYA"/>
<dbReference type="PANTHER" id="PTHR24171">
    <property type="entry name" value="ANKYRIN REPEAT DOMAIN-CONTAINING PROTEIN 39-RELATED"/>
    <property type="match status" value="1"/>
</dbReference>
<dbReference type="GO" id="GO:0085020">
    <property type="term" value="P:protein K6-linked ubiquitination"/>
    <property type="evidence" value="ECO:0007669"/>
    <property type="project" value="TreeGrafter"/>
</dbReference>
<dbReference type="GeneID" id="14923674"/>
<dbReference type="PANTHER" id="PTHR24171:SF8">
    <property type="entry name" value="BRCA1-ASSOCIATED RING DOMAIN PROTEIN 1"/>
    <property type="match status" value="1"/>
</dbReference>
<dbReference type="AlphaFoldDB" id="L8HBZ6"/>
<keyword evidence="1" id="KW-0677">Repeat</keyword>
<evidence type="ECO:0000313" key="4">
    <source>
        <dbReference type="EMBL" id="ELR22710.1"/>
    </source>
</evidence>
<dbReference type="OrthoDB" id="194358at2759"/>
<dbReference type="Gene3D" id="1.25.40.20">
    <property type="entry name" value="Ankyrin repeat-containing domain"/>
    <property type="match status" value="1"/>
</dbReference>
<accession>L8HBZ6</accession>
<keyword evidence="5" id="KW-1185">Reference proteome</keyword>
<sequence length="176" mass="19193">RLIHGRPLTQREERERRARKAQSAFREAVRQGDARSVATLLARQVVEPATIDAPYTLGGHETSPMLDACGAGHVDVVRLLIEHGGDVNRRVGHATPLYVAAKAGHGRVVELLLEHGAETEPRLGTRRNSAVAELPGGSLHHHDVVDMLLGRGASFLSPDYAGETPMDLLRRWAQDV</sequence>
<feature type="repeat" description="ANK" evidence="3">
    <location>
        <begin position="60"/>
        <end position="92"/>
    </location>
</feature>
<feature type="repeat" description="ANK" evidence="3">
    <location>
        <begin position="92"/>
        <end position="124"/>
    </location>
</feature>
<name>L8HBZ6_ACACF</name>
<dbReference type="InterPro" id="IPR002110">
    <property type="entry name" value="Ankyrin_rpt"/>
</dbReference>